<feature type="transmembrane region" description="Helical" evidence="6">
    <location>
        <begin position="397"/>
        <end position="420"/>
    </location>
</feature>
<dbReference type="Proteomes" id="UP000593564">
    <property type="component" value="Unassembled WGS sequence"/>
</dbReference>
<name>A0A7J7GNU6_CAMSI</name>
<organism evidence="7 8">
    <name type="scientific">Camellia sinensis</name>
    <name type="common">Tea plant</name>
    <name type="synonym">Thea sinensis</name>
    <dbReference type="NCBI Taxonomy" id="4442"/>
    <lineage>
        <taxon>Eukaryota</taxon>
        <taxon>Viridiplantae</taxon>
        <taxon>Streptophyta</taxon>
        <taxon>Embryophyta</taxon>
        <taxon>Tracheophyta</taxon>
        <taxon>Spermatophyta</taxon>
        <taxon>Magnoliopsida</taxon>
        <taxon>eudicotyledons</taxon>
        <taxon>Gunneridae</taxon>
        <taxon>Pentapetalae</taxon>
        <taxon>asterids</taxon>
        <taxon>Ericales</taxon>
        <taxon>Theaceae</taxon>
        <taxon>Camellia</taxon>
    </lineage>
</organism>
<proteinExistence type="inferred from homology"/>
<dbReference type="GO" id="GO:0016020">
    <property type="term" value="C:membrane"/>
    <property type="evidence" value="ECO:0007669"/>
    <property type="project" value="UniProtKB-SubCell"/>
</dbReference>
<evidence type="ECO:0000313" key="7">
    <source>
        <dbReference type="EMBL" id="KAF5942472.1"/>
    </source>
</evidence>
<keyword evidence="5 6" id="KW-0472">Membrane</keyword>
<comment type="caution">
    <text evidence="7">The sequence shown here is derived from an EMBL/GenBank/DDBJ whole genome shotgun (WGS) entry which is preliminary data.</text>
</comment>
<keyword evidence="3 6" id="KW-0812">Transmembrane</keyword>
<sequence>MRSRRRERSSELKWTGSSKWTGWRSIGSRSKAEKSLTRFVLTFSFIYSSPVSHGVSRFGHACLCRVSAVSLAKKLIKLRGHARCRVPYVSPACPRVPGVSPVDGGRPSSASIFVGGFVLGGIVVGALGCIYAPQINKALARADRKDLMKKLSKFIGDEEKALEWDSREFLGRGFTARGIHGGGTFARSKGLPKGVRSARDGNKSMNVCKSLNVNEEYLCALRTKSYADFFTKAQLLVNSPASPSYCHNTFSEILLEPGQETITTILESATLSKKSDLKALILNYFDISAEASKICSHLLTSINQIQSNYRLIQRVLNIIDEYSPEQLRFIISELRSFILLNNPFSSLDKQDFKLIHDKYSLVLDLLKSKRKKVARKIKLIKCFNKASGICVTAACGLVATAAIVVAAHTLTALVMGPAILSLPINPLKKKLLNFRFLRSGFLRKVGEQLDVAAKGTYILNRDFDTVSRLVARLQDEIEHNKAMIQFCLERREDKFSLQVLRELKKSDVGFRKQVEELEEHVYLSLVTINRARALVVKEIAASCGEDLA</sequence>
<evidence type="ECO:0000256" key="5">
    <source>
        <dbReference type="ARBA" id="ARBA00023136"/>
    </source>
</evidence>
<evidence type="ECO:0000256" key="3">
    <source>
        <dbReference type="ARBA" id="ARBA00022692"/>
    </source>
</evidence>
<dbReference type="AlphaFoldDB" id="A0A7J7GNU6"/>
<evidence type="ECO:0000256" key="1">
    <source>
        <dbReference type="ARBA" id="ARBA00004370"/>
    </source>
</evidence>
<comment type="similarity">
    <text evidence="2">Belongs to the UPF0496 family.</text>
</comment>
<reference evidence="8" key="1">
    <citation type="journal article" date="2020" name="Nat. Commun.">
        <title>Genome assembly of wild tea tree DASZ reveals pedigree and selection history of tea varieties.</title>
        <authorList>
            <person name="Zhang W."/>
            <person name="Zhang Y."/>
            <person name="Qiu H."/>
            <person name="Guo Y."/>
            <person name="Wan H."/>
            <person name="Zhang X."/>
            <person name="Scossa F."/>
            <person name="Alseekh S."/>
            <person name="Zhang Q."/>
            <person name="Wang P."/>
            <person name="Xu L."/>
            <person name="Schmidt M.H."/>
            <person name="Jia X."/>
            <person name="Li D."/>
            <person name="Zhu A."/>
            <person name="Guo F."/>
            <person name="Chen W."/>
            <person name="Ni D."/>
            <person name="Usadel B."/>
            <person name="Fernie A.R."/>
            <person name="Wen W."/>
        </authorList>
    </citation>
    <scope>NUCLEOTIDE SEQUENCE [LARGE SCALE GENOMIC DNA]</scope>
    <source>
        <strain evidence="8">cv. G240</strain>
    </source>
</reference>
<dbReference type="PANTHER" id="PTHR31113">
    <property type="entry name" value="UPF0496 PROTEIN 3-RELATED"/>
    <property type="match status" value="1"/>
</dbReference>
<gene>
    <name evidence="7" type="ORF">HYC85_020114</name>
</gene>
<reference evidence="7 8" key="2">
    <citation type="submission" date="2020-07" db="EMBL/GenBank/DDBJ databases">
        <title>Genome assembly of wild tea tree DASZ reveals pedigree and selection history of tea varieties.</title>
        <authorList>
            <person name="Zhang W."/>
        </authorList>
    </citation>
    <scope>NUCLEOTIDE SEQUENCE [LARGE SCALE GENOMIC DNA]</scope>
    <source>
        <strain evidence="8">cv. G240</strain>
        <tissue evidence="7">Leaf</tissue>
    </source>
</reference>
<comment type="subcellular location">
    <subcellularLocation>
        <location evidence="1">Membrane</location>
    </subcellularLocation>
</comment>
<dbReference type="EMBL" id="JACBKZ010000009">
    <property type="protein sequence ID" value="KAF5942472.1"/>
    <property type="molecule type" value="Genomic_DNA"/>
</dbReference>
<keyword evidence="8" id="KW-1185">Reference proteome</keyword>
<dbReference type="Pfam" id="PF05055">
    <property type="entry name" value="DUF677"/>
    <property type="match status" value="1"/>
</dbReference>
<evidence type="ECO:0000256" key="2">
    <source>
        <dbReference type="ARBA" id="ARBA00009074"/>
    </source>
</evidence>
<evidence type="ECO:0000313" key="8">
    <source>
        <dbReference type="Proteomes" id="UP000593564"/>
    </source>
</evidence>
<evidence type="ECO:0000256" key="4">
    <source>
        <dbReference type="ARBA" id="ARBA00022989"/>
    </source>
</evidence>
<keyword evidence="4 6" id="KW-1133">Transmembrane helix</keyword>
<protein>
    <submittedName>
        <fullName evidence="7">Uncharacterized protein</fullName>
    </submittedName>
</protein>
<dbReference type="PANTHER" id="PTHR31113:SF2">
    <property type="entry name" value="OS04G0423200 PROTEIN"/>
    <property type="match status" value="1"/>
</dbReference>
<accession>A0A7J7GNU6</accession>
<dbReference type="InterPro" id="IPR007749">
    <property type="entry name" value="DUF677"/>
</dbReference>
<feature type="transmembrane region" description="Helical" evidence="6">
    <location>
        <begin position="112"/>
        <end position="133"/>
    </location>
</feature>
<evidence type="ECO:0000256" key="6">
    <source>
        <dbReference type="SAM" id="Phobius"/>
    </source>
</evidence>